<dbReference type="AlphaFoldDB" id="A0AA39WYW6"/>
<keyword evidence="2" id="KW-1185">Reference proteome</keyword>
<name>A0AA39WYW6_9PEZI</name>
<evidence type="ECO:0000313" key="1">
    <source>
        <dbReference type="EMBL" id="KAK0624071.1"/>
    </source>
</evidence>
<organism evidence="1 2">
    <name type="scientific">Immersiella caudata</name>
    <dbReference type="NCBI Taxonomy" id="314043"/>
    <lineage>
        <taxon>Eukaryota</taxon>
        <taxon>Fungi</taxon>
        <taxon>Dikarya</taxon>
        <taxon>Ascomycota</taxon>
        <taxon>Pezizomycotina</taxon>
        <taxon>Sordariomycetes</taxon>
        <taxon>Sordariomycetidae</taxon>
        <taxon>Sordariales</taxon>
        <taxon>Lasiosphaeriaceae</taxon>
        <taxon>Immersiella</taxon>
    </lineage>
</organism>
<gene>
    <name evidence="1" type="ORF">B0T14DRAFT_602512</name>
</gene>
<protein>
    <submittedName>
        <fullName evidence="1">Uncharacterized protein</fullName>
    </submittedName>
</protein>
<dbReference type="Proteomes" id="UP001175000">
    <property type="component" value="Unassembled WGS sequence"/>
</dbReference>
<sequence>MATDDLSARLAKQDVDTASCVAAMRGERVPWAIGSPLMRFCLVRGIRHHAGFGAEVRSAAPVLARAWNARRIMSNDVPAVEDMSNPDHVPYCIWHPEVASESTYRTVVQRFPQMRYQVARTCAVAGYLDLYRELDVLPEVHVAEEARHNGNLEIFNDIMAQPARYSVMDDYNLTINTTNLKVACLNGDTAVRSTLECKRRIQMPVDSRGAFGDDDIYDSDDEDDEPYYSQRFKPGYFNITEDGYIDTYDGYSLDKEITTWAEASTQPDLISPLLYSPLPQDLPDGNKDVLILMAAYYGDMDRYSRLRRPIVIKRQIECIIRGIFHNTLFAKWWADRLTAAGDAPGKSDTSITLDGLPEGYMRGIRKAITARFIMNNDLSRVTPTTPADELPYCIWHPGLPTGFVMEELVRRRPEMRQQAARACIVAGATETFKRLDPEPDAALLAEADVACSSAFGEFLRGKMEKAGPDAVLPRFTFEDWKMSTRVEIQEPMISPTVLHRLVDEKSVGVQAVFPGIYEGYGVDTGVLELSVCARETMKEGEDRVELEELYGIS</sequence>
<comment type="caution">
    <text evidence="1">The sequence shown here is derived from an EMBL/GenBank/DDBJ whole genome shotgun (WGS) entry which is preliminary data.</text>
</comment>
<evidence type="ECO:0000313" key="2">
    <source>
        <dbReference type="Proteomes" id="UP001175000"/>
    </source>
</evidence>
<reference evidence="1" key="1">
    <citation type="submission" date="2023-06" db="EMBL/GenBank/DDBJ databases">
        <title>Genome-scale phylogeny and comparative genomics of the fungal order Sordariales.</title>
        <authorList>
            <consortium name="Lawrence Berkeley National Laboratory"/>
            <person name="Hensen N."/>
            <person name="Bonometti L."/>
            <person name="Westerberg I."/>
            <person name="Brannstrom I.O."/>
            <person name="Guillou S."/>
            <person name="Cros-Aarteil S."/>
            <person name="Calhoun S."/>
            <person name="Haridas S."/>
            <person name="Kuo A."/>
            <person name="Mondo S."/>
            <person name="Pangilinan J."/>
            <person name="Riley R."/>
            <person name="Labutti K."/>
            <person name="Andreopoulos B."/>
            <person name="Lipzen A."/>
            <person name="Chen C."/>
            <person name="Yanf M."/>
            <person name="Daum C."/>
            <person name="Ng V."/>
            <person name="Clum A."/>
            <person name="Steindorff A."/>
            <person name="Ohm R."/>
            <person name="Martin F."/>
            <person name="Silar P."/>
            <person name="Natvig D."/>
            <person name="Lalanne C."/>
            <person name="Gautier V."/>
            <person name="Ament-Velasquez S.L."/>
            <person name="Kruys A."/>
            <person name="Hutchinson M.I."/>
            <person name="Powell A.J."/>
            <person name="Barry K."/>
            <person name="Miller A.N."/>
            <person name="Grigoriev I.V."/>
            <person name="Debuchy R."/>
            <person name="Gladieux P."/>
            <person name="Thoren M.H."/>
            <person name="Johannesson H."/>
        </authorList>
    </citation>
    <scope>NUCLEOTIDE SEQUENCE</scope>
    <source>
        <strain evidence="1">CBS 606.72</strain>
    </source>
</reference>
<accession>A0AA39WYW6</accession>
<dbReference type="EMBL" id="JAULSU010000003">
    <property type="protein sequence ID" value="KAK0624071.1"/>
    <property type="molecule type" value="Genomic_DNA"/>
</dbReference>
<proteinExistence type="predicted"/>